<dbReference type="Gene3D" id="3.40.190.290">
    <property type="match status" value="1"/>
</dbReference>
<evidence type="ECO:0000259" key="5">
    <source>
        <dbReference type="PROSITE" id="PS50931"/>
    </source>
</evidence>
<dbReference type="InterPro" id="IPR036390">
    <property type="entry name" value="WH_DNA-bd_sf"/>
</dbReference>
<accession>A0A222E4V1</accession>
<evidence type="ECO:0000256" key="4">
    <source>
        <dbReference type="ARBA" id="ARBA00023163"/>
    </source>
</evidence>
<dbReference type="PANTHER" id="PTHR30419">
    <property type="entry name" value="HTH-TYPE TRANSCRIPTIONAL REGULATOR YBHD"/>
    <property type="match status" value="1"/>
</dbReference>
<dbReference type="PRINTS" id="PR00039">
    <property type="entry name" value="HTHLYSR"/>
</dbReference>
<comment type="similarity">
    <text evidence="1">Belongs to the LysR transcriptional regulatory family.</text>
</comment>
<dbReference type="PROSITE" id="PS50931">
    <property type="entry name" value="HTH_LYSR"/>
    <property type="match status" value="1"/>
</dbReference>
<organism evidence="6 7">
    <name type="scientific">Antarctobacter heliothermus</name>
    <dbReference type="NCBI Taxonomy" id="74033"/>
    <lineage>
        <taxon>Bacteria</taxon>
        <taxon>Pseudomonadati</taxon>
        <taxon>Pseudomonadota</taxon>
        <taxon>Alphaproteobacteria</taxon>
        <taxon>Rhodobacterales</taxon>
        <taxon>Roseobacteraceae</taxon>
        <taxon>Antarctobacter</taxon>
    </lineage>
</organism>
<proteinExistence type="inferred from homology"/>
<keyword evidence="4" id="KW-0804">Transcription</keyword>
<dbReference type="FunFam" id="1.10.10.10:FF:000001">
    <property type="entry name" value="LysR family transcriptional regulator"/>
    <property type="match status" value="1"/>
</dbReference>
<dbReference type="Gene3D" id="1.10.10.10">
    <property type="entry name" value="Winged helix-like DNA-binding domain superfamily/Winged helix DNA-binding domain"/>
    <property type="match status" value="1"/>
</dbReference>
<reference evidence="6 7" key="1">
    <citation type="submission" date="2017-07" db="EMBL/GenBank/DDBJ databases">
        <title>Genome Sequence of Antarctobacter heliothermus Strain SMS3 Isolated from a culture of the Diatom Skeletonema marinoi.</title>
        <authorList>
            <person name="Topel M."/>
            <person name="Pinder M.I.M."/>
            <person name="Johansson O.N."/>
            <person name="Kourtchenko O."/>
            <person name="Godhe A."/>
            <person name="Clarke A.K."/>
        </authorList>
    </citation>
    <scope>NUCLEOTIDE SEQUENCE [LARGE SCALE GENOMIC DNA]</scope>
    <source>
        <strain evidence="6 7">SMS3</strain>
    </source>
</reference>
<dbReference type="SUPFAM" id="SSF46785">
    <property type="entry name" value="Winged helix' DNA-binding domain"/>
    <property type="match status" value="1"/>
</dbReference>
<keyword evidence="7" id="KW-1185">Reference proteome</keyword>
<feature type="domain" description="HTH lysR-type" evidence="5">
    <location>
        <begin position="1"/>
        <end position="58"/>
    </location>
</feature>
<evidence type="ECO:0000256" key="1">
    <source>
        <dbReference type="ARBA" id="ARBA00009437"/>
    </source>
</evidence>
<sequence length="304" mass="33175">MEFTALRYFHETARAGSIRRAAEALHVTASSVSRGIAGLEHQFGAPLFERSRKGMTLTAAGTLLARQTHRTFRDLDRVRDAIDDLRGLRRGQVTLYAAEGLVAEFLPAVVNDFMAQYPQIGFEIRLDSTDGIVGALLDDVADIGITFNGPHRNDIGVVTEHVEPICCLVRPGHPLEQFAVQGSLKLDTVLKWPLALPEQSFGMRRMVDSAIARASGKQQIAMNTNSIELTKRVAMNGDAVAFMPAFMVRKDIAANRLRALSLDCPDLDAARVTVCVHRDRELSFAAKALLTALTAHFSAIGAPV</sequence>
<dbReference type="OrthoDB" id="8479357at2"/>
<evidence type="ECO:0000313" key="6">
    <source>
        <dbReference type="EMBL" id="ASP21244.1"/>
    </source>
</evidence>
<dbReference type="KEGG" id="aht:ANTHELSMS3_02582"/>
<evidence type="ECO:0000256" key="2">
    <source>
        <dbReference type="ARBA" id="ARBA00023015"/>
    </source>
</evidence>
<dbReference type="Pfam" id="PF03466">
    <property type="entry name" value="LysR_substrate"/>
    <property type="match status" value="1"/>
</dbReference>
<dbReference type="EMBL" id="CP022540">
    <property type="protein sequence ID" value="ASP21244.1"/>
    <property type="molecule type" value="Genomic_DNA"/>
</dbReference>
<evidence type="ECO:0000256" key="3">
    <source>
        <dbReference type="ARBA" id="ARBA00023125"/>
    </source>
</evidence>
<dbReference type="SUPFAM" id="SSF53850">
    <property type="entry name" value="Periplasmic binding protein-like II"/>
    <property type="match status" value="1"/>
</dbReference>
<name>A0A222E4V1_9RHOB</name>
<dbReference type="Pfam" id="PF00126">
    <property type="entry name" value="HTH_1"/>
    <property type="match status" value="1"/>
</dbReference>
<dbReference type="AlphaFoldDB" id="A0A222E4V1"/>
<keyword evidence="2" id="KW-0805">Transcription regulation</keyword>
<dbReference type="PANTHER" id="PTHR30419:SF8">
    <property type="entry name" value="NITROGEN ASSIMILATION TRANSCRIPTIONAL ACTIVATOR-RELATED"/>
    <property type="match status" value="1"/>
</dbReference>
<dbReference type="GO" id="GO:0005829">
    <property type="term" value="C:cytosol"/>
    <property type="evidence" value="ECO:0007669"/>
    <property type="project" value="TreeGrafter"/>
</dbReference>
<keyword evidence="3" id="KW-0238">DNA-binding</keyword>
<dbReference type="Proteomes" id="UP000203589">
    <property type="component" value="Chromosome"/>
</dbReference>
<dbReference type="InterPro" id="IPR036388">
    <property type="entry name" value="WH-like_DNA-bd_sf"/>
</dbReference>
<dbReference type="GO" id="GO:0003677">
    <property type="term" value="F:DNA binding"/>
    <property type="evidence" value="ECO:0007669"/>
    <property type="project" value="UniProtKB-KW"/>
</dbReference>
<dbReference type="RefSeq" id="WP_094037104.1">
    <property type="nucleotide sequence ID" value="NZ_CP022540.1"/>
</dbReference>
<protein>
    <submittedName>
        <fullName evidence="6">HTH-type transcriptional regulator CynR</fullName>
    </submittedName>
</protein>
<evidence type="ECO:0000313" key="7">
    <source>
        <dbReference type="Proteomes" id="UP000203589"/>
    </source>
</evidence>
<dbReference type="InterPro" id="IPR005119">
    <property type="entry name" value="LysR_subst-bd"/>
</dbReference>
<dbReference type="InterPro" id="IPR000847">
    <property type="entry name" value="LysR_HTH_N"/>
</dbReference>
<dbReference type="InterPro" id="IPR050950">
    <property type="entry name" value="HTH-type_LysR_regulators"/>
</dbReference>
<dbReference type="GO" id="GO:0003700">
    <property type="term" value="F:DNA-binding transcription factor activity"/>
    <property type="evidence" value="ECO:0007669"/>
    <property type="project" value="InterPro"/>
</dbReference>
<gene>
    <name evidence="6" type="ORF">ANTHELSMS3_02582</name>
</gene>